<dbReference type="Gene3D" id="3.40.50.80">
    <property type="entry name" value="Nucleotide-binding domain of ferredoxin-NADP reductase (FNR) module"/>
    <property type="match status" value="1"/>
</dbReference>
<comment type="similarity">
    <text evidence="1">Belongs to the SIP oxidoreductase family.</text>
</comment>
<dbReference type="Gene3D" id="2.40.30.10">
    <property type="entry name" value="Translation factors"/>
    <property type="match status" value="1"/>
</dbReference>
<reference evidence="4 5" key="1">
    <citation type="submission" date="2017-01" db="EMBL/GenBank/DDBJ databases">
        <authorList>
            <person name="Mah S.A."/>
            <person name="Swanson W.J."/>
            <person name="Moy G.W."/>
            <person name="Vacquier V.D."/>
        </authorList>
    </citation>
    <scope>NUCLEOTIDE SEQUENCE [LARGE SCALE GENOMIC DNA]</scope>
    <source>
        <strain evidence="4 5">DSM 22694</strain>
    </source>
</reference>
<dbReference type="CDD" id="cd06193">
    <property type="entry name" value="siderophore_interacting"/>
    <property type="match status" value="1"/>
</dbReference>
<dbReference type="KEGG" id="rsb:RS694_05080"/>
<evidence type="ECO:0000256" key="2">
    <source>
        <dbReference type="SAM" id="MobiDB-lite"/>
    </source>
</evidence>
<proteinExistence type="inferred from homology"/>
<dbReference type="InterPro" id="IPR007037">
    <property type="entry name" value="SIP_rossman_dom"/>
</dbReference>
<dbReference type="Proteomes" id="UP000186110">
    <property type="component" value="Chromosome"/>
</dbReference>
<evidence type="ECO:0000256" key="1">
    <source>
        <dbReference type="ARBA" id="ARBA00035644"/>
    </source>
</evidence>
<dbReference type="EMBL" id="CP019239">
    <property type="protein sequence ID" value="APW41975.1"/>
    <property type="molecule type" value="Genomic_DNA"/>
</dbReference>
<name>A0A1P8K7I5_9BURK</name>
<dbReference type="STRING" id="1484693.RS694_05080"/>
<keyword evidence="5" id="KW-1185">Reference proteome</keyword>
<dbReference type="InterPro" id="IPR017927">
    <property type="entry name" value="FAD-bd_FR_type"/>
</dbReference>
<evidence type="ECO:0000259" key="3">
    <source>
        <dbReference type="PROSITE" id="PS51384"/>
    </source>
</evidence>
<dbReference type="AlphaFoldDB" id="A0A1P8K7I5"/>
<sequence>MQVATITLPGPAGQDGADLTPTRVRHPLRFRVLDVCKVDRLTPHLVRVTLSGDALEGFVSAGFDDHVKLFFPDPVTGLVTTPTLGADGPVWAEGTRPVMRDYTPHHFDPVAHTLEIDFALHHPGGPATQWAEQAQVGQKLGVGGPKGSFIVPTGYDWHLLIGDDTALPAIARRLAELPAGAHAEVLIEVDSPVDHIPLPSAAGVEVEWVYRSTAGAHEQPLVEALRRMRMPAGFFHTWIGCESAQAKALRSYLITECLADPKRIRASGYWRRGSAGTHDALDNG</sequence>
<dbReference type="InterPro" id="IPR013113">
    <property type="entry name" value="SIP_FAD-bd"/>
</dbReference>
<feature type="region of interest" description="Disordered" evidence="2">
    <location>
        <begin position="1"/>
        <end position="20"/>
    </location>
</feature>
<feature type="domain" description="FAD-binding FR-type" evidence="3">
    <location>
        <begin position="25"/>
        <end position="152"/>
    </location>
</feature>
<dbReference type="InterPro" id="IPR039374">
    <property type="entry name" value="SIP_fam"/>
</dbReference>
<dbReference type="PANTHER" id="PTHR30157:SF0">
    <property type="entry name" value="NADPH-DEPENDENT FERRIC-CHELATE REDUCTASE"/>
    <property type="match status" value="1"/>
</dbReference>
<dbReference type="FunFam" id="2.40.30.10:FF:000055">
    <property type="entry name" value="Siderophore-interacting family protein"/>
    <property type="match status" value="1"/>
</dbReference>
<dbReference type="eggNOG" id="COG2375">
    <property type="taxonomic scope" value="Bacteria"/>
</dbReference>
<dbReference type="Pfam" id="PF04954">
    <property type="entry name" value="SIP"/>
    <property type="match status" value="1"/>
</dbReference>
<accession>A0A1P8K7I5</accession>
<dbReference type="InterPro" id="IPR017938">
    <property type="entry name" value="Riboflavin_synthase-like_b-brl"/>
</dbReference>
<evidence type="ECO:0000313" key="4">
    <source>
        <dbReference type="EMBL" id="APW41975.1"/>
    </source>
</evidence>
<dbReference type="GO" id="GO:0016491">
    <property type="term" value="F:oxidoreductase activity"/>
    <property type="evidence" value="ECO:0007669"/>
    <property type="project" value="InterPro"/>
</dbReference>
<dbReference type="SUPFAM" id="SSF63380">
    <property type="entry name" value="Riboflavin synthase domain-like"/>
    <property type="match status" value="1"/>
</dbReference>
<dbReference type="Pfam" id="PF08021">
    <property type="entry name" value="FAD_binding_9"/>
    <property type="match status" value="1"/>
</dbReference>
<organism evidence="4 5">
    <name type="scientific">Rhodoferax saidenbachensis</name>
    <dbReference type="NCBI Taxonomy" id="1484693"/>
    <lineage>
        <taxon>Bacteria</taxon>
        <taxon>Pseudomonadati</taxon>
        <taxon>Pseudomonadota</taxon>
        <taxon>Betaproteobacteria</taxon>
        <taxon>Burkholderiales</taxon>
        <taxon>Comamonadaceae</taxon>
        <taxon>Rhodoferax</taxon>
    </lineage>
</organism>
<dbReference type="PANTHER" id="PTHR30157">
    <property type="entry name" value="FERRIC REDUCTASE, NADPH-DEPENDENT"/>
    <property type="match status" value="1"/>
</dbReference>
<evidence type="ECO:0000313" key="5">
    <source>
        <dbReference type="Proteomes" id="UP000186110"/>
    </source>
</evidence>
<dbReference type="PROSITE" id="PS51384">
    <property type="entry name" value="FAD_FR"/>
    <property type="match status" value="1"/>
</dbReference>
<protein>
    <submittedName>
        <fullName evidence="4">Siderophore-interacting protein</fullName>
    </submittedName>
</protein>
<gene>
    <name evidence="4" type="ORF">RS694_05080</name>
</gene>
<dbReference type="RefSeq" id="WP_051392091.1">
    <property type="nucleotide sequence ID" value="NZ_CP019239.1"/>
</dbReference>
<dbReference type="InterPro" id="IPR039261">
    <property type="entry name" value="FNR_nucleotide-bd"/>
</dbReference>